<dbReference type="PIRSF" id="PIRSF030471">
    <property type="entry name" value="STR_Vng0742h_prd"/>
    <property type="match status" value="1"/>
</dbReference>
<keyword evidence="3" id="KW-1185">Reference proteome</keyword>
<evidence type="ECO:0000313" key="3">
    <source>
        <dbReference type="Proteomes" id="UP001254813"/>
    </source>
</evidence>
<keyword evidence="2" id="KW-0418">Kinase</keyword>
<dbReference type="RefSeq" id="WP_310930093.1">
    <property type="nucleotide sequence ID" value="NZ_JAMQOQ010000005.1"/>
</dbReference>
<organism evidence="2 3">
    <name type="scientific">Halogeometricum luteum</name>
    <dbReference type="NCBI Taxonomy" id="2950537"/>
    <lineage>
        <taxon>Archaea</taxon>
        <taxon>Methanobacteriati</taxon>
        <taxon>Methanobacteriota</taxon>
        <taxon>Stenosarchaea group</taxon>
        <taxon>Halobacteria</taxon>
        <taxon>Halobacteriales</taxon>
        <taxon>Haloferacaceae</taxon>
        <taxon>Halogeometricum</taxon>
    </lineage>
</organism>
<dbReference type="InterPro" id="IPR016954">
    <property type="entry name" value="Uncharacterised_Vng0742h"/>
</dbReference>
<comment type="caution">
    <text evidence="2">The sequence shown here is derived from an EMBL/GenBank/DDBJ whole genome shotgun (WGS) entry which is preliminary data.</text>
</comment>
<evidence type="ECO:0000313" key="2">
    <source>
        <dbReference type="EMBL" id="MDS0296107.1"/>
    </source>
</evidence>
<protein>
    <submittedName>
        <fullName evidence="2">Histidine kinase</fullName>
    </submittedName>
</protein>
<dbReference type="GO" id="GO:0016301">
    <property type="term" value="F:kinase activity"/>
    <property type="evidence" value="ECO:0007669"/>
    <property type="project" value="UniProtKB-KW"/>
</dbReference>
<proteinExistence type="predicted"/>
<keyword evidence="2" id="KW-0808">Transferase</keyword>
<accession>A0ABU2G5P3</accession>
<dbReference type="EMBL" id="JAMQOQ010000005">
    <property type="protein sequence ID" value="MDS0296107.1"/>
    <property type="molecule type" value="Genomic_DNA"/>
</dbReference>
<evidence type="ECO:0000259" key="1">
    <source>
        <dbReference type="Pfam" id="PF10069"/>
    </source>
</evidence>
<sequence length="246" mass="27021">MAGDEDGLRAILDAAERRRKSVTHYAPEAGDLAERLDTRNLDVEFRPIPPGGPEPFLVVRDGGRFRGAMPVEALREYAVTRNRRGAVTEDPEARAIVTELLDDTVFSSLSKRQLLSTVREFEDRALRVGTGTLHTGFQSAAAFAPQRELYRALAAETALDVHVYVGGGKGAEPEPLDEPNATLHADPPEELGRYWFLVFDGGEDPEQGVALVAEQRPDGSFRGVWTYDPELVDRALSLLPAVEGER</sequence>
<dbReference type="Proteomes" id="UP001254813">
    <property type="component" value="Unassembled WGS sequence"/>
</dbReference>
<reference evidence="2 3" key="1">
    <citation type="submission" date="2022-06" db="EMBL/GenBank/DDBJ databases">
        <title>Halogeometricum sp. a new haloarchaeum isolate from saline soil.</title>
        <authorList>
            <person name="Strakova D."/>
            <person name="Galisteo C."/>
            <person name="Sanchez-Porro C."/>
            <person name="Ventosa A."/>
        </authorList>
    </citation>
    <scope>NUCLEOTIDE SEQUENCE [LARGE SCALE GENOMIC DNA]</scope>
    <source>
        <strain evidence="3">S3BR25-2</strain>
    </source>
</reference>
<gene>
    <name evidence="2" type="ORF">NDI79_18180</name>
</gene>
<feature type="domain" description="DICT" evidence="1">
    <location>
        <begin position="105"/>
        <end position="213"/>
    </location>
</feature>
<name>A0ABU2G5P3_9EURY</name>
<dbReference type="Pfam" id="PF10069">
    <property type="entry name" value="DICT"/>
    <property type="match status" value="1"/>
</dbReference>
<dbReference type="InterPro" id="IPR019278">
    <property type="entry name" value="DICT_dom"/>
</dbReference>